<reference evidence="1 2" key="1">
    <citation type="journal article" date="2022" name="bioRxiv">
        <title>An ancient truncated duplication of the anti-Mullerian hormone receptor type 2 gene is a potential conserved master sex determinant in the Pangasiidae catfish family.</title>
        <authorList>
            <person name="Wen M."/>
            <person name="Pan Q."/>
            <person name="Jouanno E."/>
            <person name="Montfort J."/>
            <person name="Zahm M."/>
            <person name="Cabau C."/>
            <person name="Klopp C."/>
            <person name="Iampietro C."/>
            <person name="Roques C."/>
            <person name="Bouchez O."/>
            <person name="Castinel A."/>
            <person name="Donnadieu C."/>
            <person name="Parrinello H."/>
            <person name="Poncet C."/>
            <person name="Belmonte E."/>
            <person name="Gautier V."/>
            <person name="Avarre J.-C."/>
            <person name="Dugue R."/>
            <person name="Gustiano R."/>
            <person name="Ha T.T.T."/>
            <person name="Campet M."/>
            <person name="Sriphairoj K."/>
            <person name="Ribolli J."/>
            <person name="de Almeida F.L."/>
            <person name="Desvignes T."/>
            <person name="Postlethwait J.H."/>
            <person name="Bucao C.F."/>
            <person name="Robinson-Rechavi M."/>
            <person name="Bobe J."/>
            <person name="Herpin A."/>
            <person name="Guiguen Y."/>
        </authorList>
    </citation>
    <scope>NUCLEOTIDE SEQUENCE [LARGE SCALE GENOMIC DNA]</scope>
    <source>
        <strain evidence="1">YG-Dec2019</strain>
    </source>
</reference>
<name>A0ACC5XKI2_PANGG</name>
<gene>
    <name evidence="1" type="ORF">PGIGA_G00137750</name>
</gene>
<comment type="caution">
    <text evidence="1">The sequence shown here is derived from an EMBL/GenBank/DDBJ whole genome shotgun (WGS) entry which is preliminary data.</text>
</comment>
<accession>A0ACC5XKI2</accession>
<evidence type="ECO:0000313" key="2">
    <source>
        <dbReference type="Proteomes" id="UP000829447"/>
    </source>
</evidence>
<protein>
    <submittedName>
        <fullName evidence="1">Uncharacterized protein</fullName>
    </submittedName>
</protein>
<evidence type="ECO:0000313" key="1">
    <source>
        <dbReference type="EMBL" id="MCI4391739.1"/>
    </source>
</evidence>
<sequence length="156" mass="17948">MPSGVEYGELGESLPAISSLNASFSQASLSAHSSHYLPLPPTERRSISDVRRTFCLFVTFDLLFVSLLWIIELNASLSAHSSHYLPLPPTERRSISDVRRTFCLFVTFDLLFVSLLWIIELNINKSIWLNLEKEVVRYDFRSSFFDILVSRFLEKL</sequence>
<proteinExistence type="predicted"/>
<keyword evidence="2" id="KW-1185">Reference proteome</keyword>
<organism evidence="1 2">
    <name type="scientific">Pangasianodon gigas</name>
    <name type="common">Mekong giant catfish</name>
    <name type="synonym">Pangasius gigas</name>
    <dbReference type="NCBI Taxonomy" id="30993"/>
    <lineage>
        <taxon>Eukaryota</taxon>
        <taxon>Metazoa</taxon>
        <taxon>Chordata</taxon>
        <taxon>Craniata</taxon>
        <taxon>Vertebrata</taxon>
        <taxon>Euteleostomi</taxon>
        <taxon>Actinopterygii</taxon>
        <taxon>Neopterygii</taxon>
        <taxon>Teleostei</taxon>
        <taxon>Ostariophysi</taxon>
        <taxon>Siluriformes</taxon>
        <taxon>Pangasiidae</taxon>
        <taxon>Pangasianodon</taxon>
    </lineage>
</organism>
<dbReference type="EMBL" id="CM040476">
    <property type="protein sequence ID" value="MCI4391739.1"/>
    <property type="molecule type" value="Genomic_DNA"/>
</dbReference>
<dbReference type="Proteomes" id="UP000829447">
    <property type="component" value="Linkage Group LG23"/>
</dbReference>